<dbReference type="EMBL" id="BARS01007181">
    <property type="protein sequence ID" value="GAF79464.1"/>
    <property type="molecule type" value="Genomic_DNA"/>
</dbReference>
<dbReference type="PANTHER" id="PTHR34075:SF5">
    <property type="entry name" value="BLR3430 PROTEIN"/>
    <property type="match status" value="1"/>
</dbReference>
<accession>X0SEQ2</accession>
<evidence type="ECO:0000259" key="3">
    <source>
        <dbReference type="Pfam" id="PF12172"/>
    </source>
</evidence>
<evidence type="ECO:0000313" key="4">
    <source>
        <dbReference type="EMBL" id="GAF79464.1"/>
    </source>
</evidence>
<feature type="domain" description="Beta-ketoacyl-[acyl-carrier-protein] synthase III C-terminal" evidence="2">
    <location>
        <begin position="94"/>
        <end position="174"/>
    </location>
</feature>
<dbReference type="Gene3D" id="3.40.47.10">
    <property type="match status" value="1"/>
</dbReference>
<sequence>IAAGSAKQVMVTVADCRMGAPGSEFEQSSGDGAGALLFGDTGVIANVLGSYSISDEILDNWRAEGDTSVRTWEDRWVLEEGYLKILPEAVSGLMQKLNLTPKDITKAVYYGPNSRRHGEMARKLGLDPQNQVQDPLFGKMGNSGAAYPIMLLIAALEEAKPGDKILVASYGDGADAYLLEVTNEITKLSPRQGVKGHLESKRIRKAVGVRGATMRGLDGGPPSISARYRDREEIDRLHGAKCKSCGLVQYPAQRVCSKCHAKDQGETVRLSDKKGKIFTFSLDYLMGGVDVPLAITVIDFEGGGRGLFMMTDREIEDVRCEAPVEMSFRKLRSSGGVHNYYWKAIPQRF</sequence>
<dbReference type="SUPFAM" id="SSF50249">
    <property type="entry name" value="Nucleic acid-binding proteins"/>
    <property type="match status" value="1"/>
</dbReference>
<dbReference type="InterPro" id="IPR012340">
    <property type="entry name" value="NA-bd_OB-fold"/>
</dbReference>
<dbReference type="InterPro" id="IPR052513">
    <property type="entry name" value="Thioester_dehydratase-like"/>
</dbReference>
<dbReference type="InterPro" id="IPR016039">
    <property type="entry name" value="Thiolase-like"/>
</dbReference>
<feature type="non-terminal residue" evidence="4">
    <location>
        <position position="1"/>
    </location>
</feature>
<dbReference type="GO" id="GO:0016746">
    <property type="term" value="F:acyltransferase activity"/>
    <property type="evidence" value="ECO:0007669"/>
    <property type="project" value="InterPro"/>
</dbReference>
<dbReference type="Gene3D" id="6.10.30.10">
    <property type="match status" value="1"/>
</dbReference>
<dbReference type="AlphaFoldDB" id="X0SEQ2"/>
<name>X0SEQ2_9ZZZZ</name>
<evidence type="ECO:0008006" key="5">
    <source>
        <dbReference type="Google" id="ProtNLM"/>
    </source>
</evidence>
<keyword evidence="1" id="KW-0808">Transferase</keyword>
<dbReference type="Pfam" id="PF12172">
    <property type="entry name" value="zf-ChsH2"/>
    <property type="match status" value="1"/>
</dbReference>
<proteinExistence type="predicted"/>
<reference evidence="4" key="1">
    <citation type="journal article" date="2014" name="Front. Microbiol.">
        <title>High frequency of phylogenetically diverse reductive dehalogenase-homologous genes in deep subseafloor sedimentary metagenomes.</title>
        <authorList>
            <person name="Kawai M."/>
            <person name="Futagami T."/>
            <person name="Toyoda A."/>
            <person name="Takaki Y."/>
            <person name="Nishi S."/>
            <person name="Hori S."/>
            <person name="Arai W."/>
            <person name="Tsubouchi T."/>
            <person name="Morono Y."/>
            <person name="Uchiyama I."/>
            <person name="Ito T."/>
            <person name="Fujiyama A."/>
            <person name="Inagaki F."/>
            <person name="Takami H."/>
        </authorList>
    </citation>
    <scope>NUCLEOTIDE SEQUENCE</scope>
    <source>
        <strain evidence="4">Expedition CK06-06</strain>
    </source>
</reference>
<dbReference type="PANTHER" id="PTHR34075">
    <property type="entry name" value="BLR3430 PROTEIN"/>
    <property type="match status" value="1"/>
</dbReference>
<dbReference type="Pfam" id="PF08541">
    <property type="entry name" value="ACP_syn_III_C"/>
    <property type="match status" value="1"/>
</dbReference>
<comment type="caution">
    <text evidence="4">The sequence shown here is derived from an EMBL/GenBank/DDBJ whole genome shotgun (WGS) entry which is preliminary data.</text>
</comment>
<evidence type="ECO:0000256" key="1">
    <source>
        <dbReference type="ARBA" id="ARBA00022679"/>
    </source>
</evidence>
<protein>
    <recommendedName>
        <fullName evidence="5">DUF35 domain-containing protein</fullName>
    </recommendedName>
</protein>
<dbReference type="InterPro" id="IPR013747">
    <property type="entry name" value="ACP_syn_III_C"/>
</dbReference>
<gene>
    <name evidence="4" type="ORF">S01H1_13876</name>
</gene>
<evidence type="ECO:0000259" key="2">
    <source>
        <dbReference type="Pfam" id="PF08541"/>
    </source>
</evidence>
<feature type="domain" description="ChsH2 rubredoxin-like zinc ribbon" evidence="3">
    <location>
        <begin position="236"/>
        <end position="262"/>
    </location>
</feature>
<dbReference type="SUPFAM" id="SSF53901">
    <property type="entry name" value="Thiolase-like"/>
    <property type="match status" value="1"/>
</dbReference>
<dbReference type="InterPro" id="IPR022002">
    <property type="entry name" value="ChsH2_Znr"/>
</dbReference>
<organism evidence="4">
    <name type="scientific">marine sediment metagenome</name>
    <dbReference type="NCBI Taxonomy" id="412755"/>
    <lineage>
        <taxon>unclassified sequences</taxon>
        <taxon>metagenomes</taxon>
        <taxon>ecological metagenomes</taxon>
    </lineage>
</organism>